<reference evidence="1 2" key="1">
    <citation type="journal article" date="2005" name="Nature">
        <title>The genome of the social amoeba Dictyostelium discoideum.</title>
        <authorList>
            <consortium name="The Dictyostelium discoideum Sequencing Consortium"/>
            <person name="Eichinger L."/>
            <person name="Pachebat J.A."/>
            <person name="Glockner G."/>
            <person name="Rajandream M.A."/>
            <person name="Sucgang R."/>
            <person name="Berriman M."/>
            <person name="Song J."/>
            <person name="Olsen R."/>
            <person name="Szafranski K."/>
            <person name="Xu Q."/>
            <person name="Tunggal B."/>
            <person name="Kummerfeld S."/>
            <person name="Madera M."/>
            <person name="Konfortov B.A."/>
            <person name="Rivero F."/>
            <person name="Bankier A.T."/>
            <person name="Lehmann R."/>
            <person name="Hamlin N."/>
            <person name="Davies R."/>
            <person name="Gaudet P."/>
            <person name="Fey P."/>
            <person name="Pilcher K."/>
            <person name="Chen G."/>
            <person name="Saunders D."/>
            <person name="Sodergren E."/>
            <person name="Davis P."/>
            <person name="Kerhornou A."/>
            <person name="Nie X."/>
            <person name="Hall N."/>
            <person name="Anjard C."/>
            <person name="Hemphill L."/>
            <person name="Bason N."/>
            <person name="Farbrother P."/>
            <person name="Desany B."/>
            <person name="Just E."/>
            <person name="Morio T."/>
            <person name="Rost R."/>
            <person name="Churcher C."/>
            <person name="Cooper J."/>
            <person name="Haydock S."/>
            <person name="van Driessche N."/>
            <person name="Cronin A."/>
            <person name="Goodhead I."/>
            <person name="Muzny D."/>
            <person name="Mourier T."/>
            <person name="Pain A."/>
            <person name="Lu M."/>
            <person name="Harper D."/>
            <person name="Lindsay R."/>
            <person name="Hauser H."/>
            <person name="James K."/>
            <person name="Quiles M."/>
            <person name="Madan Babu M."/>
            <person name="Saito T."/>
            <person name="Buchrieser C."/>
            <person name="Wardroper A."/>
            <person name="Felder M."/>
            <person name="Thangavelu M."/>
            <person name="Johnson D."/>
            <person name="Knights A."/>
            <person name="Loulseged H."/>
            <person name="Mungall K."/>
            <person name="Oliver K."/>
            <person name="Price C."/>
            <person name="Quail M.A."/>
            <person name="Urushihara H."/>
            <person name="Hernandez J."/>
            <person name="Rabbinowitsch E."/>
            <person name="Steffen D."/>
            <person name="Sanders M."/>
            <person name="Ma J."/>
            <person name="Kohara Y."/>
            <person name="Sharp S."/>
            <person name="Simmonds M."/>
            <person name="Spiegler S."/>
            <person name="Tivey A."/>
            <person name="Sugano S."/>
            <person name="White B."/>
            <person name="Walker D."/>
            <person name="Woodward J."/>
            <person name="Winckler T."/>
            <person name="Tanaka Y."/>
            <person name="Shaulsky G."/>
            <person name="Schleicher M."/>
            <person name="Weinstock G."/>
            <person name="Rosenthal A."/>
            <person name="Cox E.C."/>
            <person name="Chisholm R.L."/>
            <person name="Gibbs R."/>
            <person name="Loomis W.F."/>
            <person name="Platzer M."/>
            <person name="Kay R.R."/>
            <person name="Williams J."/>
            <person name="Dear P.H."/>
            <person name="Noegel A.A."/>
            <person name="Barrell B."/>
            <person name="Kuspa A."/>
        </authorList>
    </citation>
    <scope>NUCLEOTIDE SEQUENCE [LARGE SCALE GENOMIC DNA]</scope>
    <source>
        <strain evidence="1 2">AX4</strain>
    </source>
</reference>
<organism evidence="1 2">
    <name type="scientific">Dictyostelium discoideum</name>
    <name type="common">Social amoeba</name>
    <dbReference type="NCBI Taxonomy" id="44689"/>
    <lineage>
        <taxon>Eukaryota</taxon>
        <taxon>Amoebozoa</taxon>
        <taxon>Evosea</taxon>
        <taxon>Eumycetozoa</taxon>
        <taxon>Dictyostelia</taxon>
        <taxon>Dictyosteliales</taxon>
        <taxon>Dictyosteliaceae</taxon>
        <taxon>Dictyostelium</taxon>
    </lineage>
</organism>
<dbReference type="KEGG" id="ddi:DDB_G0271038"/>
<dbReference type="InParanoid" id="Q55CC6"/>
<sequence>MGFDWVSPNVVAIVDRIGQLRDQKIEWERVTIIINNEFGNLNPPNGFTMSQLKTYYCRLKPNNL</sequence>
<dbReference type="HOGENOM" id="CLU_2872313_0_0_1"/>
<dbReference type="EMBL" id="AAFI02000005">
    <property type="protein sequence ID" value="EAL72869.1"/>
    <property type="molecule type" value="Genomic_DNA"/>
</dbReference>
<dbReference type="PaxDb" id="44689-DDB0216746"/>
<accession>Q55CC6</accession>
<gene>
    <name evidence="1" type="ORF">DDB_G0271038</name>
</gene>
<dbReference type="Proteomes" id="UP000002195">
    <property type="component" value="Unassembled WGS sequence"/>
</dbReference>
<dbReference type="dictyBase" id="DDB_G0271038"/>
<protein>
    <submittedName>
        <fullName evidence="1">Uncharacterized protein</fullName>
    </submittedName>
</protein>
<evidence type="ECO:0000313" key="1">
    <source>
        <dbReference type="EMBL" id="EAL72869.1"/>
    </source>
</evidence>
<dbReference type="VEuPathDB" id="AmoebaDB:DDB_G0271038"/>
<name>Q55CC6_DICDI</name>
<evidence type="ECO:0000313" key="2">
    <source>
        <dbReference type="Proteomes" id="UP000002195"/>
    </source>
</evidence>
<proteinExistence type="predicted"/>
<dbReference type="RefSeq" id="XP_646555.1">
    <property type="nucleotide sequence ID" value="XM_641463.1"/>
</dbReference>
<keyword evidence="2" id="KW-1185">Reference proteome</keyword>
<dbReference type="AlphaFoldDB" id="Q55CC6"/>
<dbReference type="GeneID" id="8617523"/>
<comment type="caution">
    <text evidence="1">The sequence shown here is derived from an EMBL/GenBank/DDBJ whole genome shotgun (WGS) entry which is preliminary data.</text>
</comment>